<dbReference type="InterPro" id="IPR029071">
    <property type="entry name" value="Ubiquitin-like_domsf"/>
</dbReference>
<dbReference type="InterPro" id="IPR001841">
    <property type="entry name" value="Znf_RING"/>
</dbReference>
<evidence type="ECO:0000256" key="4">
    <source>
        <dbReference type="ARBA" id="ARBA00022771"/>
    </source>
</evidence>
<dbReference type="InterPro" id="IPR046979">
    <property type="entry name" value="PCGF6_RAWUL"/>
</dbReference>
<accession>V9KXJ2</accession>
<dbReference type="EMBL" id="JW871339">
    <property type="protein sequence ID" value="AFP03857.1"/>
    <property type="molecule type" value="mRNA"/>
</dbReference>
<dbReference type="CDD" id="cd17085">
    <property type="entry name" value="RAWUL_PCGF6"/>
    <property type="match status" value="1"/>
</dbReference>
<dbReference type="CDD" id="cd16738">
    <property type="entry name" value="RING-HC_PCGF6"/>
    <property type="match status" value="1"/>
</dbReference>
<feature type="non-terminal residue" evidence="12">
    <location>
        <position position="1"/>
    </location>
</feature>
<evidence type="ECO:0000256" key="10">
    <source>
        <dbReference type="SAM" id="MobiDB-lite"/>
    </source>
</evidence>
<comment type="subcellular location">
    <subcellularLocation>
        <location evidence="1">Nucleus</location>
    </subcellularLocation>
</comment>
<dbReference type="PANTHER" id="PTHR45893">
    <property type="entry name" value="POLYCOMB GROUP RING FINGER PROTEIN"/>
    <property type="match status" value="1"/>
</dbReference>
<dbReference type="SUPFAM" id="SSF54236">
    <property type="entry name" value="Ubiquitin-like"/>
    <property type="match status" value="1"/>
</dbReference>
<evidence type="ECO:0000256" key="2">
    <source>
        <dbReference type="ARBA" id="ARBA00022491"/>
    </source>
</evidence>
<evidence type="ECO:0000313" key="12">
    <source>
        <dbReference type="EMBL" id="AFP03857.1"/>
    </source>
</evidence>
<dbReference type="AlphaFoldDB" id="V9KXJ2"/>
<dbReference type="Pfam" id="PF13923">
    <property type="entry name" value="zf-C3HC4_2"/>
    <property type="match status" value="1"/>
</dbReference>
<dbReference type="PROSITE" id="PS50089">
    <property type="entry name" value="ZF_RING_2"/>
    <property type="match status" value="1"/>
</dbReference>
<keyword evidence="2" id="KW-0678">Repressor</keyword>
<reference evidence="12" key="1">
    <citation type="journal article" date="2014" name="Nature">
        <title>Elephant shark genome provides unique insights into gnathostome evolution.</title>
        <authorList>
            <consortium name="International Elephant Shark Genome Sequencing Consortium"/>
            <person name="Venkatesh B."/>
            <person name="Lee A.P."/>
            <person name="Ravi V."/>
            <person name="Maurya A.K."/>
            <person name="Lian M.M."/>
            <person name="Swann J.B."/>
            <person name="Ohta Y."/>
            <person name="Flajnik M.F."/>
            <person name="Sutoh Y."/>
            <person name="Kasahara M."/>
            <person name="Hoon S."/>
            <person name="Gangu V."/>
            <person name="Roy S.W."/>
            <person name="Irimia M."/>
            <person name="Korzh V."/>
            <person name="Kondrychyn I."/>
            <person name="Lim Z.W."/>
            <person name="Tay B.H."/>
            <person name="Tohari S."/>
            <person name="Kong K.W."/>
            <person name="Ho S."/>
            <person name="Lorente-Galdos B."/>
            <person name="Quilez J."/>
            <person name="Marques-Bonet T."/>
            <person name="Raney B.J."/>
            <person name="Ingham P.W."/>
            <person name="Tay A."/>
            <person name="Hillier L.W."/>
            <person name="Minx P."/>
            <person name="Boehm T."/>
            <person name="Wilson R.K."/>
            <person name="Brenner S."/>
            <person name="Warren W.C."/>
        </authorList>
    </citation>
    <scope>NUCLEOTIDE SEQUENCE</scope>
    <source>
        <tissue evidence="12">Ovary</tissue>
    </source>
</reference>
<evidence type="ECO:0000256" key="6">
    <source>
        <dbReference type="ARBA" id="ARBA00023015"/>
    </source>
</evidence>
<proteinExistence type="evidence at transcript level"/>
<dbReference type="FunFam" id="3.10.20.90:FF:000193">
    <property type="entry name" value="Polycomb group RING finger protein 6"/>
    <property type="match status" value="1"/>
</dbReference>
<keyword evidence="7" id="KW-0804">Transcription</keyword>
<evidence type="ECO:0000256" key="9">
    <source>
        <dbReference type="PROSITE-ProRule" id="PRU00175"/>
    </source>
</evidence>
<dbReference type="Gene3D" id="3.30.40.10">
    <property type="entry name" value="Zinc/RING finger domain, C3HC4 (zinc finger)"/>
    <property type="match status" value="1"/>
</dbReference>
<dbReference type="InterPro" id="IPR017907">
    <property type="entry name" value="Znf_RING_CS"/>
</dbReference>
<protein>
    <submittedName>
        <fullName evidence="12">HMBLR</fullName>
    </submittedName>
</protein>
<keyword evidence="4 9" id="KW-0863">Zinc-finger</keyword>
<dbReference type="FunFam" id="3.30.40.10:FF:000122">
    <property type="entry name" value="polycomb group RING finger protein 1"/>
    <property type="match status" value="1"/>
</dbReference>
<dbReference type="GO" id="GO:0005634">
    <property type="term" value="C:nucleus"/>
    <property type="evidence" value="ECO:0007669"/>
    <property type="project" value="UniProtKB-SubCell"/>
</dbReference>
<keyword evidence="5" id="KW-0862">Zinc</keyword>
<keyword evidence="3" id="KW-0479">Metal-binding</keyword>
<evidence type="ECO:0000256" key="8">
    <source>
        <dbReference type="ARBA" id="ARBA00023242"/>
    </source>
</evidence>
<evidence type="ECO:0000256" key="3">
    <source>
        <dbReference type="ARBA" id="ARBA00022723"/>
    </source>
</evidence>
<feature type="region of interest" description="Disordered" evidence="10">
    <location>
        <begin position="1"/>
        <end position="38"/>
    </location>
</feature>
<keyword evidence="8" id="KW-0539">Nucleus</keyword>
<dbReference type="SUPFAM" id="SSF57850">
    <property type="entry name" value="RING/U-box"/>
    <property type="match status" value="1"/>
</dbReference>
<dbReference type="SMART" id="SM00184">
    <property type="entry name" value="RING"/>
    <property type="match status" value="1"/>
</dbReference>
<feature type="domain" description="RING-type" evidence="11">
    <location>
        <begin position="59"/>
        <end position="98"/>
    </location>
</feature>
<evidence type="ECO:0000256" key="7">
    <source>
        <dbReference type="ARBA" id="ARBA00023163"/>
    </source>
</evidence>
<evidence type="ECO:0000259" key="11">
    <source>
        <dbReference type="PROSITE" id="PS50089"/>
    </source>
</evidence>
<dbReference type="InterPro" id="IPR013083">
    <property type="entry name" value="Znf_RING/FYVE/PHD"/>
</dbReference>
<keyword evidence="6" id="KW-0805">Transcription regulation</keyword>
<sequence length="280" mass="31636">RTGSGTGSGTRPRAPPATGVLTPGSYTSNSDPETWREGDCDRQREQSVCLADVNPYILCPICGGYFIDATTITECLHTFCKSCIVKHFDYSNRCPKCNLTVHQTWPLYNIRLDRKLQDIVYKLVPNLESSEKKRLLDFYRERGLEVPRPVLVLPDKGKMRRAQSQSLSKKLVPVLPLEDVASDLDICLVLEFIGADLGVGNYKPLQKKFVRVSGEATVRHVEKFIRKKLELEPVCQVDIICGNKILEQHETLRHIRSNVAHSSIRDGLLILHYGLVRAHK</sequence>
<dbReference type="InterPro" id="IPR038037">
    <property type="entry name" value="PCGF6_RING-HC"/>
</dbReference>
<evidence type="ECO:0000256" key="5">
    <source>
        <dbReference type="ARBA" id="ARBA00022833"/>
    </source>
</evidence>
<dbReference type="PROSITE" id="PS00518">
    <property type="entry name" value="ZF_RING_1"/>
    <property type="match status" value="1"/>
</dbReference>
<dbReference type="InterPro" id="IPR051507">
    <property type="entry name" value="PcG_RING_finger"/>
</dbReference>
<evidence type="ECO:0000256" key="1">
    <source>
        <dbReference type="ARBA" id="ARBA00004123"/>
    </source>
</evidence>
<dbReference type="InterPro" id="IPR032443">
    <property type="entry name" value="RAWUL"/>
</dbReference>
<dbReference type="GO" id="GO:0032991">
    <property type="term" value="C:protein-containing complex"/>
    <property type="evidence" value="ECO:0007669"/>
    <property type="project" value="UniProtKB-ARBA"/>
</dbReference>
<dbReference type="Pfam" id="PF16207">
    <property type="entry name" value="RAWUL"/>
    <property type="match status" value="1"/>
</dbReference>
<organism evidence="12">
    <name type="scientific">Callorhinchus milii</name>
    <name type="common">Ghost shark</name>
    <dbReference type="NCBI Taxonomy" id="7868"/>
    <lineage>
        <taxon>Eukaryota</taxon>
        <taxon>Metazoa</taxon>
        <taxon>Chordata</taxon>
        <taxon>Craniata</taxon>
        <taxon>Vertebrata</taxon>
        <taxon>Chondrichthyes</taxon>
        <taxon>Holocephali</taxon>
        <taxon>Chimaeriformes</taxon>
        <taxon>Callorhinchidae</taxon>
        <taxon>Callorhinchus</taxon>
    </lineage>
</organism>
<dbReference type="GO" id="GO:0008270">
    <property type="term" value="F:zinc ion binding"/>
    <property type="evidence" value="ECO:0007669"/>
    <property type="project" value="UniProtKB-KW"/>
</dbReference>
<dbReference type="Gene3D" id="3.10.20.90">
    <property type="entry name" value="Phosphatidylinositol 3-kinase Catalytic Subunit, Chain A, domain 1"/>
    <property type="match status" value="1"/>
</dbReference>
<name>V9KXJ2_CALMI</name>